<sequence length="199" mass="22748">MIIRKMVYSSLLTVVLLMTGCTSNDEASDILDRSIDGNNNEFDQFDAPGNQDDELSSQLGYVHYTGDEFEEDIESDHFITIDRNRMADTITRLVLRNDEFEDVATLVTDEEVLIAYEKPEDMDRELAATIVKKTGLSILPRFFDVYVSDQPVSFRDIQSLKNSTTLEDDYENTLESIIKEMENTPQGVDLDDDMDDDMQ</sequence>
<organism evidence="2 3">
    <name type="scientific">Aquibacillus rhizosphaerae</name>
    <dbReference type="NCBI Taxonomy" id="3051431"/>
    <lineage>
        <taxon>Bacteria</taxon>
        <taxon>Bacillati</taxon>
        <taxon>Bacillota</taxon>
        <taxon>Bacilli</taxon>
        <taxon>Bacillales</taxon>
        <taxon>Bacillaceae</taxon>
        <taxon>Aquibacillus</taxon>
    </lineage>
</organism>
<keyword evidence="2" id="KW-0449">Lipoprotein</keyword>
<keyword evidence="3" id="KW-1185">Reference proteome</keyword>
<dbReference type="EMBL" id="JASTZU010000019">
    <property type="protein sequence ID" value="MDL4839949.1"/>
    <property type="molecule type" value="Genomic_DNA"/>
</dbReference>
<dbReference type="Pfam" id="PF09580">
    <property type="entry name" value="Spore_YhcN_YlaJ"/>
    <property type="match status" value="1"/>
</dbReference>
<accession>A0ABT7L271</accession>
<protein>
    <submittedName>
        <fullName evidence="2">YhcN/YlaJ family sporulation lipoprotein</fullName>
    </submittedName>
</protein>
<reference evidence="2 3" key="1">
    <citation type="submission" date="2023-06" db="EMBL/GenBank/DDBJ databases">
        <title>Aquibacillus rhizosphaerae LR5S19.</title>
        <authorList>
            <person name="Sun J.-Q."/>
        </authorList>
    </citation>
    <scope>NUCLEOTIDE SEQUENCE [LARGE SCALE GENOMIC DNA]</scope>
    <source>
        <strain evidence="2 3">LR5S19</strain>
    </source>
</reference>
<name>A0ABT7L271_9BACI</name>
<dbReference type="Proteomes" id="UP001235343">
    <property type="component" value="Unassembled WGS sequence"/>
</dbReference>
<dbReference type="RefSeq" id="WP_285930948.1">
    <property type="nucleotide sequence ID" value="NZ_JASTZU010000019.1"/>
</dbReference>
<evidence type="ECO:0000256" key="1">
    <source>
        <dbReference type="SAM" id="SignalP"/>
    </source>
</evidence>
<evidence type="ECO:0000313" key="2">
    <source>
        <dbReference type="EMBL" id="MDL4839949.1"/>
    </source>
</evidence>
<feature type="chain" id="PRO_5047373909" evidence="1">
    <location>
        <begin position="28"/>
        <end position="199"/>
    </location>
</feature>
<dbReference type="InterPro" id="IPR019076">
    <property type="entry name" value="Spore_lipoprot_YhcN/YlaJ-like"/>
</dbReference>
<dbReference type="PROSITE" id="PS51257">
    <property type="entry name" value="PROKAR_LIPOPROTEIN"/>
    <property type="match status" value="1"/>
</dbReference>
<evidence type="ECO:0000313" key="3">
    <source>
        <dbReference type="Proteomes" id="UP001235343"/>
    </source>
</evidence>
<gene>
    <name evidence="2" type="ORF">QQS35_05700</name>
</gene>
<feature type="signal peptide" evidence="1">
    <location>
        <begin position="1"/>
        <end position="27"/>
    </location>
</feature>
<comment type="caution">
    <text evidence="2">The sequence shown here is derived from an EMBL/GenBank/DDBJ whole genome shotgun (WGS) entry which is preliminary data.</text>
</comment>
<proteinExistence type="predicted"/>
<keyword evidence="1" id="KW-0732">Signal</keyword>